<accession>A0A1H3E2D9</accession>
<feature type="domain" description="FAD/NAD(P)-binding" evidence="2">
    <location>
        <begin position="7"/>
        <end position="304"/>
    </location>
</feature>
<evidence type="ECO:0000256" key="1">
    <source>
        <dbReference type="ARBA" id="ARBA00023002"/>
    </source>
</evidence>
<evidence type="ECO:0000313" key="4">
    <source>
        <dbReference type="Proteomes" id="UP000199652"/>
    </source>
</evidence>
<dbReference type="InterPro" id="IPR051691">
    <property type="entry name" value="Metab_Enz_Cyan_OpOx_G3PDH"/>
</dbReference>
<dbReference type="PRINTS" id="PR00368">
    <property type="entry name" value="FADPNR"/>
</dbReference>
<name>A0A1H3E2D9_EUBBA</name>
<evidence type="ECO:0000313" key="3">
    <source>
        <dbReference type="EMBL" id="SDX72448.1"/>
    </source>
</evidence>
<organism evidence="3 4">
    <name type="scientific">Eubacterium barkeri</name>
    <name type="common">Clostridium barkeri</name>
    <dbReference type="NCBI Taxonomy" id="1528"/>
    <lineage>
        <taxon>Bacteria</taxon>
        <taxon>Bacillati</taxon>
        <taxon>Bacillota</taxon>
        <taxon>Clostridia</taxon>
        <taxon>Eubacteriales</taxon>
        <taxon>Eubacteriaceae</taxon>
        <taxon>Eubacterium</taxon>
    </lineage>
</organism>
<dbReference type="PRINTS" id="PR00469">
    <property type="entry name" value="PNDRDTASEII"/>
</dbReference>
<dbReference type="OrthoDB" id="9776839at2"/>
<dbReference type="InterPro" id="IPR023753">
    <property type="entry name" value="FAD/NAD-binding_dom"/>
</dbReference>
<dbReference type="Proteomes" id="UP000199652">
    <property type="component" value="Unassembled WGS sequence"/>
</dbReference>
<gene>
    <name evidence="3" type="ORF">SAMN04488579_10656</name>
</gene>
<dbReference type="InterPro" id="IPR036188">
    <property type="entry name" value="FAD/NAD-bd_sf"/>
</dbReference>
<keyword evidence="1" id="KW-0560">Oxidoreductase</keyword>
<keyword evidence="4" id="KW-1185">Reference proteome</keyword>
<dbReference type="Pfam" id="PF07992">
    <property type="entry name" value="Pyr_redox_2"/>
    <property type="match status" value="1"/>
</dbReference>
<dbReference type="Gene3D" id="3.50.50.60">
    <property type="entry name" value="FAD/NAD(P)-binding domain"/>
    <property type="match status" value="2"/>
</dbReference>
<dbReference type="STRING" id="1528.SAMN04488579_10656"/>
<dbReference type="GO" id="GO:0016491">
    <property type="term" value="F:oxidoreductase activity"/>
    <property type="evidence" value="ECO:0007669"/>
    <property type="project" value="UniProtKB-KW"/>
</dbReference>
<dbReference type="RefSeq" id="WP_090244136.1">
    <property type="nucleotide sequence ID" value="NZ_FNOU01000006.1"/>
</dbReference>
<dbReference type="AlphaFoldDB" id="A0A1H3E2D9"/>
<protein>
    <submittedName>
        <fullName evidence="3">Thioredoxin reductase</fullName>
    </submittedName>
</protein>
<dbReference type="SUPFAM" id="SSF51905">
    <property type="entry name" value="FAD/NAD(P)-binding domain"/>
    <property type="match status" value="1"/>
</dbReference>
<reference evidence="4" key="1">
    <citation type="submission" date="2016-10" db="EMBL/GenBank/DDBJ databases">
        <authorList>
            <person name="Varghese N."/>
            <person name="Submissions S."/>
        </authorList>
    </citation>
    <scope>NUCLEOTIDE SEQUENCE [LARGE SCALE GENOMIC DNA]</scope>
    <source>
        <strain evidence="4">VPI 5359</strain>
    </source>
</reference>
<sequence>MKRMNIDCAIIGGGPAGLAAAIEAHRGGLDVLIIERDVCLGGILQQCIHDGFGLTRFKRRMTGGQYAQAFIDDVEAEGIAVKLNTMVLEITKDKMVYAINDQEGMLAIQAKTVILTMGCRERTRSQVMIYGSRPSGVLTAGAVQRYINMEGYLPGKEAVILGSGDIGLIMARRMTLEGIQVKGVYEIMHSEGGLTRNIVQCLEDYDIPLHLGTTVRKIHGKKAIEGVTVAKVDDNLKPIAGTEEYIPCDLLVLSVGLIPENELSEKLEVVMDPVTKGPVVNDEMMTSLPGVFAAGNVATVFDLVDYVSLTGEIAARGAIRYVTEGETPVETIAVQPGDNVSFVFPQKIRKDTQNEALHVFMRVRKPDTKVASVRIQGGESQRIKKHQVVKPPEMVCETIALSDLSLDEPLIIGMEK</sequence>
<dbReference type="EMBL" id="FNOU01000006">
    <property type="protein sequence ID" value="SDX72448.1"/>
    <property type="molecule type" value="Genomic_DNA"/>
</dbReference>
<dbReference type="PANTHER" id="PTHR42949">
    <property type="entry name" value="ANAEROBIC GLYCEROL-3-PHOSPHATE DEHYDROGENASE SUBUNIT B"/>
    <property type="match status" value="1"/>
</dbReference>
<evidence type="ECO:0000259" key="2">
    <source>
        <dbReference type="Pfam" id="PF07992"/>
    </source>
</evidence>
<proteinExistence type="predicted"/>
<dbReference type="PANTHER" id="PTHR42949:SF3">
    <property type="entry name" value="ANAEROBIC GLYCEROL-3-PHOSPHATE DEHYDROGENASE SUBUNIT B"/>
    <property type="match status" value="1"/>
</dbReference>